<keyword evidence="3" id="KW-1185">Reference proteome</keyword>
<protein>
    <submittedName>
        <fullName evidence="2">Uncharacterized protein</fullName>
    </submittedName>
</protein>
<gene>
    <name evidence="2" type="ORF">AXG93_1275s1130</name>
</gene>
<dbReference type="EMBL" id="LVLJ01003353">
    <property type="protein sequence ID" value="OAE21702.1"/>
    <property type="molecule type" value="Genomic_DNA"/>
</dbReference>
<sequence length="361" mass="40344">MSCRPPPRRRSLEYQTELALRVKKLAEYEAAQILDLELIMKLEVWWSELRTQRSQAEEQLCEVGTRLTEAEGMNRQLPEQTRDALTAKAELCLRGYVLWQIESHNKLWLHKIEHRAAELIARSGQRHRRLAKKLKAYLLRSRDAVAKSGVRASRRFEKIRFRVEVRGSGNCRLRRTSKCTPWEFSPLNPKTRSRLTCEATYNITIHAQSLCSREVGNSNSINSYLQPLEEAHALDVEAPSQIYTTPYFLLPGGEHVFHGVVDLRTDTEGRVQIVVQAIEGRLANAPTSPLQPTVLFRDPNPIGSLGGGGSLSPPDSSRGGSPFPPNPPRGGGGGGGPPDRPMANPQGNPHPSPFTKHSYPT</sequence>
<feature type="compositionally biased region" description="Low complexity" evidence="1">
    <location>
        <begin position="311"/>
        <end position="321"/>
    </location>
</feature>
<evidence type="ECO:0000313" key="2">
    <source>
        <dbReference type="EMBL" id="OAE21702.1"/>
    </source>
</evidence>
<reference evidence="2" key="1">
    <citation type="submission" date="2016-03" db="EMBL/GenBank/DDBJ databases">
        <title>Mechanisms controlling the formation of the plant cell surface in tip-growing cells are functionally conserved among land plants.</title>
        <authorList>
            <person name="Honkanen S."/>
            <person name="Jones V.A."/>
            <person name="Morieri G."/>
            <person name="Champion C."/>
            <person name="Hetherington A.J."/>
            <person name="Kelly S."/>
            <person name="Saint-Marcoux D."/>
            <person name="Proust H."/>
            <person name="Prescott H."/>
            <person name="Dolan L."/>
        </authorList>
    </citation>
    <scope>NUCLEOTIDE SEQUENCE [LARGE SCALE GENOMIC DNA]</scope>
    <source>
        <tissue evidence="2">Whole gametophyte</tissue>
    </source>
</reference>
<organism evidence="2 3">
    <name type="scientific">Marchantia polymorpha subsp. ruderalis</name>
    <dbReference type="NCBI Taxonomy" id="1480154"/>
    <lineage>
        <taxon>Eukaryota</taxon>
        <taxon>Viridiplantae</taxon>
        <taxon>Streptophyta</taxon>
        <taxon>Embryophyta</taxon>
        <taxon>Marchantiophyta</taxon>
        <taxon>Marchantiopsida</taxon>
        <taxon>Marchantiidae</taxon>
        <taxon>Marchantiales</taxon>
        <taxon>Marchantiaceae</taxon>
        <taxon>Marchantia</taxon>
    </lineage>
</organism>
<dbReference type="AlphaFoldDB" id="A0A176VMZ9"/>
<dbReference type="Proteomes" id="UP000077202">
    <property type="component" value="Unassembled WGS sequence"/>
</dbReference>
<name>A0A176VMZ9_MARPO</name>
<evidence type="ECO:0000313" key="3">
    <source>
        <dbReference type="Proteomes" id="UP000077202"/>
    </source>
</evidence>
<evidence type="ECO:0000256" key="1">
    <source>
        <dbReference type="SAM" id="MobiDB-lite"/>
    </source>
</evidence>
<comment type="caution">
    <text evidence="2">The sequence shown here is derived from an EMBL/GenBank/DDBJ whole genome shotgun (WGS) entry which is preliminary data.</text>
</comment>
<proteinExistence type="predicted"/>
<accession>A0A176VMZ9</accession>
<feature type="region of interest" description="Disordered" evidence="1">
    <location>
        <begin position="285"/>
        <end position="361"/>
    </location>
</feature>